<feature type="domain" description="Calcineurin-like phosphoesterase" evidence="1">
    <location>
        <begin position="6"/>
        <end position="180"/>
    </location>
</feature>
<evidence type="ECO:0000259" key="2">
    <source>
        <dbReference type="Pfam" id="PF13360"/>
    </source>
</evidence>
<dbReference type="InterPro" id="IPR029052">
    <property type="entry name" value="Metallo-depent_PP-like"/>
</dbReference>
<dbReference type="Gene3D" id="3.60.21.10">
    <property type="match status" value="1"/>
</dbReference>
<dbReference type="Pfam" id="PF13360">
    <property type="entry name" value="PQQ_2"/>
    <property type="match status" value="1"/>
</dbReference>
<feature type="domain" description="Pyrrolo-quinoline quinone repeat" evidence="2">
    <location>
        <begin position="417"/>
        <end position="618"/>
    </location>
</feature>
<reference evidence="4" key="1">
    <citation type="submission" date="2017-05" db="EMBL/GenBank/DDBJ databases">
        <authorList>
            <person name="Kirkegaard R."/>
            <person name="Mcilroy J S."/>
        </authorList>
    </citation>
    <scope>NUCLEOTIDE SEQUENCE [LARGE SCALE GENOMIC DNA]</scope>
</reference>
<gene>
    <name evidence="3" type="ORF">CFX1CAM_0120</name>
</gene>
<dbReference type="PANTHER" id="PTHR34512">
    <property type="entry name" value="CELL SURFACE PROTEIN"/>
    <property type="match status" value="1"/>
</dbReference>
<dbReference type="SMART" id="SM00564">
    <property type="entry name" value="PQQ"/>
    <property type="match status" value="6"/>
</dbReference>
<dbReference type="Pfam" id="PF00149">
    <property type="entry name" value="Metallophos"/>
    <property type="match status" value="1"/>
</dbReference>
<dbReference type="RefSeq" id="WP_087861142.1">
    <property type="nucleotide sequence ID" value="NZ_LT859958.1"/>
</dbReference>
<sequence length="620" mass="68713">MKQQITFAFAADPHVDSLHTRDWLIEDLGRIRGVEFIVIGGDLTWSGSLQEFNWYKSAIETSLVPVYSVFGGHDGNELLFSGAADAIANYRKALGNPWYAFDAGHARAMCTIPPLDFNTPGEFDYLKPEQWQMQEKWLAEEIQNLPDDKPLLMFQHMPTTRDWPAYLGLNPLAVFMGHWHLLKVWRQNGTLFASVPPISVAGYGGFPRGYFQCSLTGHDLEIRFKTLDEKPAPHFFLGQKDNSDKSEVKTSDYVWAFETGGHHFLNSPVLVDRRVYLAYVHEDIQHSTLICISVDSGQCIWKSFIKGAVFSTPVVSLDKVLVMTVDGTLRAFNLEDGIPVWTVAVDSNVHRWAMDGFSVSDELVFLRTTEHVVAIQVKDGANVWKTSFKHHDWVGSRGKPLASATCVFVPAVLGKGVTCFNRMNGEVVWETDDRDCLERLTGGLALDPSEDKLFCVAFNIKGIETPKTTEEGRSGFSYGGLIAINAKTGGIIWRNLISSHNFTHPVIAGELILLSDTVTGRLIAVDIHTGEEQWTFRSGPPIQCVSGNRRNMPGIAGAPSVFEDQVYTGAADGTVYELKLSDGKVIRQFFLGSAVHATPAVNQHLIIVPTSSGTVVAIHR</sequence>
<dbReference type="EMBL" id="LT859958">
    <property type="protein sequence ID" value="SMX53186.1"/>
    <property type="molecule type" value="Genomic_DNA"/>
</dbReference>
<dbReference type="GO" id="GO:0016787">
    <property type="term" value="F:hydrolase activity"/>
    <property type="evidence" value="ECO:0007669"/>
    <property type="project" value="InterPro"/>
</dbReference>
<proteinExistence type="predicted"/>
<organism evidence="3 4">
    <name type="scientific">Candidatus Brevifilum fermentans</name>
    <dbReference type="NCBI Taxonomy" id="1986204"/>
    <lineage>
        <taxon>Bacteria</taxon>
        <taxon>Bacillati</taxon>
        <taxon>Chloroflexota</taxon>
        <taxon>Anaerolineae</taxon>
        <taxon>Anaerolineales</taxon>
        <taxon>Anaerolineaceae</taxon>
        <taxon>Candidatus Brevifilum</taxon>
    </lineage>
</organism>
<dbReference type="Gene3D" id="2.130.10.10">
    <property type="entry name" value="YVTN repeat-like/Quinoprotein amine dehydrogenase"/>
    <property type="match status" value="2"/>
</dbReference>
<dbReference type="InterPro" id="IPR015943">
    <property type="entry name" value="WD40/YVTN_repeat-like_dom_sf"/>
</dbReference>
<dbReference type="Proteomes" id="UP000195514">
    <property type="component" value="Chromosome I"/>
</dbReference>
<name>A0A1Y6K0T9_9CHLR</name>
<dbReference type="AlphaFoldDB" id="A0A1Y6K0T9"/>
<dbReference type="OrthoDB" id="155383at2"/>
<dbReference type="KEGG" id="abat:CFX1CAM_0120"/>
<protein>
    <submittedName>
        <fullName evidence="3">Uncharacterized protein</fullName>
    </submittedName>
</protein>
<dbReference type="InterPro" id="IPR002372">
    <property type="entry name" value="PQQ_rpt_dom"/>
</dbReference>
<dbReference type="PANTHER" id="PTHR34512:SF30">
    <property type="entry name" value="OUTER MEMBRANE PROTEIN ASSEMBLY FACTOR BAMB"/>
    <property type="match status" value="1"/>
</dbReference>
<accession>A0A1Y6K0T9</accession>
<evidence type="ECO:0000313" key="3">
    <source>
        <dbReference type="EMBL" id="SMX53186.1"/>
    </source>
</evidence>
<evidence type="ECO:0000313" key="4">
    <source>
        <dbReference type="Proteomes" id="UP000195514"/>
    </source>
</evidence>
<keyword evidence="4" id="KW-1185">Reference proteome</keyword>
<dbReference type="SUPFAM" id="SSF56300">
    <property type="entry name" value="Metallo-dependent phosphatases"/>
    <property type="match status" value="1"/>
</dbReference>
<evidence type="ECO:0000259" key="1">
    <source>
        <dbReference type="Pfam" id="PF00149"/>
    </source>
</evidence>
<dbReference type="InterPro" id="IPR011047">
    <property type="entry name" value="Quinoprotein_ADH-like_sf"/>
</dbReference>
<dbReference type="InterPro" id="IPR004843">
    <property type="entry name" value="Calcineurin-like_PHP"/>
</dbReference>
<dbReference type="InterPro" id="IPR018391">
    <property type="entry name" value="PQQ_b-propeller_rpt"/>
</dbReference>
<dbReference type="SUPFAM" id="SSF50998">
    <property type="entry name" value="Quinoprotein alcohol dehydrogenase-like"/>
    <property type="match status" value="2"/>
</dbReference>